<feature type="compositionally biased region" description="Polar residues" evidence="6">
    <location>
        <begin position="615"/>
        <end position="635"/>
    </location>
</feature>
<organism evidence="7 8">
    <name type="scientific">Stereocaulon virgatum</name>
    <dbReference type="NCBI Taxonomy" id="373712"/>
    <lineage>
        <taxon>Eukaryota</taxon>
        <taxon>Fungi</taxon>
        <taxon>Dikarya</taxon>
        <taxon>Ascomycota</taxon>
        <taxon>Pezizomycotina</taxon>
        <taxon>Lecanoromycetes</taxon>
        <taxon>OSLEUM clade</taxon>
        <taxon>Lecanoromycetidae</taxon>
        <taxon>Lecanorales</taxon>
        <taxon>Lecanorineae</taxon>
        <taxon>Stereocaulaceae</taxon>
        <taxon>Stereocaulon</taxon>
    </lineage>
</organism>
<feature type="compositionally biased region" description="Low complexity" evidence="6">
    <location>
        <begin position="677"/>
        <end position="690"/>
    </location>
</feature>
<feature type="region of interest" description="Disordered" evidence="6">
    <location>
        <begin position="488"/>
        <end position="513"/>
    </location>
</feature>
<feature type="compositionally biased region" description="Basic and acidic residues" evidence="6">
    <location>
        <begin position="73"/>
        <end position="88"/>
    </location>
</feature>
<name>A0ABR3ZTP6_9LECA</name>
<feature type="compositionally biased region" description="Low complexity" evidence="6">
    <location>
        <begin position="647"/>
        <end position="660"/>
    </location>
</feature>
<feature type="compositionally biased region" description="Polar residues" evidence="6">
    <location>
        <begin position="128"/>
        <end position="137"/>
    </location>
</feature>
<protein>
    <submittedName>
        <fullName evidence="7">Uncharacterized protein</fullName>
    </submittedName>
</protein>
<feature type="compositionally biased region" description="Polar residues" evidence="6">
    <location>
        <begin position="1"/>
        <end position="11"/>
    </location>
</feature>
<evidence type="ECO:0000256" key="1">
    <source>
        <dbReference type="ARBA" id="ARBA00004123"/>
    </source>
</evidence>
<evidence type="ECO:0000313" key="8">
    <source>
        <dbReference type="Proteomes" id="UP001590950"/>
    </source>
</evidence>
<feature type="region of interest" description="Disordered" evidence="6">
    <location>
        <begin position="526"/>
        <end position="596"/>
    </location>
</feature>
<keyword evidence="4" id="KW-0804">Transcription</keyword>
<feature type="compositionally biased region" description="Basic and acidic residues" evidence="6">
    <location>
        <begin position="259"/>
        <end position="268"/>
    </location>
</feature>
<evidence type="ECO:0000256" key="3">
    <source>
        <dbReference type="ARBA" id="ARBA00023015"/>
    </source>
</evidence>
<evidence type="ECO:0000256" key="2">
    <source>
        <dbReference type="ARBA" id="ARBA00022491"/>
    </source>
</evidence>
<proteinExistence type="predicted"/>
<feature type="compositionally biased region" description="Polar residues" evidence="6">
    <location>
        <begin position="570"/>
        <end position="589"/>
    </location>
</feature>
<feature type="compositionally biased region" description="Low complexity" evidence="6">
    <location>
        <begin position="496"/>
        <end position="507"/>
    </location>
</feature>
<dbReference type="Pfam" id="PF08598">
    <property type="entry name" value="Sds3"/>
    <property type="match status" value="1"/>
</dbReference>
<feature type="compositionally biased region" description="Basic and acidic residues" evidence="6">
    <location>
        <begin position="167"/>
        <end position="181"/>
    </location>
</feature>
<dbReference type="EMBL" id="JBEFKJ010000048">
    <property type="protein sequence ID" value="KAL2036884.1"/>
    <property type="molecule type" value="Genomic_DNA"/>
</dbReference>
<accession>A0ABR3ZTP6</accession>
<evidence type="ECO:0000256" key="6">
    <source>
        <dbReference type="SAM" id="MobiDB-lite"/>
    </source>
</evidence>
<feature type="region of interest" description="Disordered" evidence="6">
    <location>
        <begin position="217"/>
        <end position="281"/>
    </location>
</feature>
<dbReference type="Proteomes" id="UP001590950">
    <property type="component" value="Unassembled WGS sequence"/>
</dbReference>
<sequence length="733" mass="80285">MATNTATSLPIMTSDHLPYTVPEVAMSSDHPEQPQADADDGSSILSELGERVGHDGPDVASADDSEANDTEAETERLEDSPHKQRRYQDVILTSTNGIYNDRDSAPVPRTVSAEVGGNCHLSDGDRFGQTSDISSLADSGEEIDKALSISPYSPRKRKRSSFEEDSLSEHEPLEESSKRLFSDNAATLIETVSLDVSGEEDDREAVIDTAVLSNSNVQPRKAQQYGPVKLKYQKGKRKGKKTLDDRIEDAGDSIAAAELRSEQRDGHEASYSNGEDMDADDTGDVPEADNLVKNEEGVFQRRTALDSLNAMEKCFAKLRDKLFDEQLGKCNEELAMLEQPTPIHPELVAMKEVIDQRRDQKVEVEGSWMKYRLQTLQRESVANKAQAHSQFMQTAREVRASNLDLLNKRFYKLQRERRSCEDDVPDYIYNFNTRRSQQITEQTAYNAEVSILSGVAKHVGFPAAPDISKARSQEIEDDLRSMGIAPGASRTYQHQSSAMKTSLSASSGFHRQRPAAEEHFIEQTPWANPQHPSHHQQRQQMHRHVSALSRAATPSTTPAGQRRVIDLTEPQGSASTIAEPQSGPSSSMAPTPATGEAARFVQSDLHRAVGDSLDDSTPSQFTGFPSEASLSTQPLSGAIAGKGKAPQVSKSPSSSRQMSQEGHTQSVIPKPLPFMHTGGSSSTSGARSSTPVRYPVIKTEDASQLSRRSPLPHQYHTPAAVSTIGHGQNRFAA</sequence>
<dbReference type="PANTHER" id="PTHR21964">
    <property type="entry name" value="BREAST CANCER METASTASIS-SUPPRESSOR 1"/>
    <property type="match status" value="1"/>
</dbReference>
<feature type="region of interest" description="Disordered" evidence="6">
    <location>
        <begin position="609"/>
        <end position="733"/>
    </location>
</feature>
<keyword evidence="3" id="KW-0805">Transcription regulation</keyword>
<feature type="compositionally biased region" description="Basic residues" evidence="6">
    <location>
        <begin position="532"/>
        <end position="545"/>
    </location>
</feature>
<dbReference type="InterPro" id="IPR013907">
    <property type="entry name" value="Sds3"/>
</dbReference>
<feature type="compositionally biased region" description="Basic residues" evidence="6">
    <location>
        <begin position="231"/>
        <end position="240"/>
    </location>
</feature>
<evidence type="ECO:0000256" key="5">
    <source>
        <dbReference type="ARBA" id="ARBA00023242"/>
    </source>
</evidence>
<evidence type="ECO:0000256" key="4">
    <source>
        <dbReference type="ARBA" id="ARBA00023163"/>
    </source>
</evidence>
<dbReference type="SMART" id="SM01401">
    <property type="entry name" value="Sds3"/>
    <property type="match status" value="1"/>
</dbReference>
<comment type="subcellular location">
    <subcellularLocation>
        <location evidence="1">Nucleus</location>
    </subcellularLocation>
</comment>
<reference evidence="7 8" key="1">
    <citation type="submission" date="2024-09" db="EMBL/GenBank/DDBJ databases">
        <title>Rethinking Asexuality: The Enigmatic Case of Functional Sexual Genes in Lepraria (Stereocaulaceae).</title>
        <authorList>
            <person name="Doellman M."/>
            <person name="Sun Y."/>
            <person name="Barcenas-Pena A."/>
            <person name="Lumbsch H.T."/>
            <person name="Grewe F."/>
        </authorList>
    </citation>
    <scope>NUCLEOTIDE SEQUENCE [LARGE SCALE GENOMIC DNA]</scope>
    <source>
        <strain evidence="7 8">Mercado 3170</strain>
    </source>
</reference>
<feature type="compositionally biased region" description="Basic and acidic residues" evidence="6">
    <location>
        <begin position="48"/>
        <end position="57"/>
    </location>
</feature>
<evidence type="ECO:0000313" key="7">
    <source>
        <dbReference type="EMBL" id="KAL2036884.1"/>
    </source>
</evidence>
<gene>
    <name evidence="7" type="ORF">N7G274_010427</name>
</gene>
<keyword evidence="8" id="KW-1185">Reference proteome</keyword>
<comment type="caution">
    <text evidence="7">The sequence shown here is derived from an EMBL/GenBank/DDBJ whole genome shotgun (WGS) entry which is preliminary data.</text>
</comment>
<keyword evidence="5" id="KW-0539">Nucleus</keyword>
<feature type="compositionally biased region" description="Acidic residues" evidence="6">
    <location>
        <begin position="61"/>
        <end position="72"/>
    </location>
</feature>
<feature type="region of interest" description="Disordered" evidence="6">
    <location>
        <begin position="1"/>
        <end position="181"/>
    </location>
</feature>
<keyword evidence="2" id="KW-0678">Repressor</keyword>